<protein>
    <submittedName>
        <fullName evidence="1">Uncharacterized protein</fullName>
    </submittedName>
</protein>
<dbReference type="SUPFAM" id="SSF48403">
    <property type="entry name" value="Ankyrin repeat"/>
    <property type="match status" value="1"/>
</dbReference>
<accession>A0A9X6NPU2</accession>
<dbReference type="EMBL" id="MTYJ01000338">
    <property type="protein sequence ID" value="OWA53679.1"/>
    <property type="molecule type" value="Genomic_DNA"/>
</dbReference>
<gene>
    <name evidence="1" type="ORF">BV898_18100</name>
</gene>
<dbReference type="InterPro" id="IPR036770">
    <property type="entry name" value="Ankyrin_rpt-contain_sf"/>
</dbReference>
<name>A0A9X6NPU2_HYPEX</name>
<organism evidence="1 2">
    <name type="scientific">Hypsibius exemplaris</name>
    <name type="common">Freshwater tardigrade</name>
    <dbReference type="NCBI Taxonomy" id="2072580"/>
    <lineage>
        <taxon>Eukaryota</taxon>
        <taxon>Metazoa</taxon>
        <taxon>Ecdysozoa</taxon>
        <taxon>Tardigrada</taxon>
        <taxon>Eutardigrada</taxon>
        <taxon>Parachela</taxon>
        <taxon>Hypsibioidea</taxon>
        <taxon>Hypsibiidae</taxon>
        <taxon>Hypsibius</taxon>
    </lineage>
</organism>
<proteinExistence type="predicted"/>
<evidence type="ECO:0000313" key="1">
    <source>
        <dbReference type="EMBL" id="OWA53679.1"/>
    </source>
</evidence>
<dbReference type="Proteomes" id="UP000192578">
    <property type="component" value="Unassembled WGS sequence"/>
</dbReference>
<comment type="caution">
    <text evidence="1">The sequence shown here is derived from an EMBL/GenBank/DDBJ whole genome shotgun (WGS) entry which is preliminary data.</text>
</comment>
<sequence length="143" mass="16337">MASNNNDFNYLVLGDLAPWRKLNKSIIISICSAIESRKNVRTFRTNVSLHNLGHGHLTKTKLSELLANLFRMVTHEMRNDHSLEVIKLLIDEVADVDHVGWGGETILQYAVRQFKMDEIKYLLQRGASLRGGMWSDDIAYLLP</sequence>
<dbReference type="Gene3D" id="1.25.40.20">
    <property type="entry name" value="Ankyrin repeat-containing domain"/>
    <property type="match status" value="1"/>
</dbReference>
<reference evidence="2" key="1">
    <citation type="submission" date="2017-01" db="EMBL/GenBank/DDBJ databases">
        <title>Comparative genomics of anhydrobiosis in the tardigrade Hypsibius dujardini.</title>
        <authorList>
            <person name="Yoshida Y."/>
            <person name="Koutsovoulos G."/>
            <person name="Laetsch D."/>
            <person name="Stevens L."/>
            <person name="Kumar S."/>
            <person name="Horikawa D."/>
            <person name="Ishino K."/>
            <person name="Komine S."/>
            <person name="Tomita M."/>
            <person name="Blaxter M."/>
            <person name="Arakawa K."/>
        </authorList>
    </citation>
    <scope>NUCLEOTIDE SEQUENCE [LARGE SCALE GENOMIC DNA]</scope>
    <source>
        <strain evidence="2">Z151</strain>
    </source>
</reference>
<dbReference type="AlphaFoldDB" id="A0A9X6NPU2"/>
<keyword evidence="2" id="KW-1185">Reference proteome</keyword>
<evidence type="ECO:0000313" key="2">
    <source>
        <dbReference type="Proteomes" id="UP000192578"/>
    </source>
</evidence>